<protein>
    <recommendedName>
        <fullName evidence="1">Polymerase nucleotidyl transferase domain-containing protein</fullName>
    </recommendedName>
</protein>
<sequence>MTEFDPEAVFGSYVRGEPGEDSDLDVLLVLKGSPGSPTKRAARAYNVLWGIRMPVDVLVKTQAELERFRGVRSSFTADILQNGRKLYGKSHEGFVSR</sequence>
<organism evidence="2">
    <name type="scientific">uncultured Truepera sp</name>
    <dbReference type="NCBI Taxonomy" id="543023"/>
    <lineage>
        <taxon>Bacteria</taxon>
        <taxon>Thermotogati</taxon>
        <taxon>Deinococcota</taxon>
        <taxon>Deinococci</taxon>
        <taxon>Trueperales</taxon>
        <taxon>Trueperaceae</taxon>
        <taxon>Truepera</taxon>
        <taxon>environmental samples</taxon>
    </lineage>
</organism>
<dbReference type="Pfam" id="PF01909">
    <property type="entry name" value="NTP_transf_2"/>
    <property type="match status" value="1"/>
</dbReference>
<dbReference type="Gene3D" id="3.30.460.10">
    <property type="entry name" value="Beta Polymerase, domain 2"/>
    <property type="match status" value="1"/>
</dbReference>
<dbReference type="SUPFAM" id="SSF81301">
    <property type="entry name" value="Nucleotidyltransferase"/>
    <property type="match status" value="1"/>
</dbReference>
<dbReference type="AlphaFoldDB" id="A0A6J4UXX5"/>
<dbReference type="InterPro" id="IPR002934">
    <property type="entry name" value="Polymerase_NTP_transf_dom"/>
</dbReference>
<evidence type="ECO:0000313" key="2">
    <source>
        <dbReference type="EMBL" id="CAA9562903.1"/>
    </source>
</evidence>
<gene>
    <name evidence="2" type="ORF">AVDCRST_MAG86-784</name>
</gene>
<dbReference type="CDD" id="cd05403">
    <property type="entry name" value="NT_KNTase_like"/>
    <property type="match status" value="1"/>
</dbReference>
<dbReference type="EMBL" id="CADCWP010000055">
    <property type="protein sequence ID" value="CAA9562903.1"/>
    <property type="molecule type" value="Genomic_DNA"/>
</dbReference>
<proteinExistence type="predicted"/>
<evidence type="ECO:0000259" key="1">
    <source>
        <dbReference type="Pfam" id="PF01909"/>
    </source>
</evidence>
<reference evidence="2" key="1">
    <citation type="submission" date="2020-02" db="EMBL/GenBank/DDBJ databases">
        <authorList>
            <person name="Meier V. D."/>
        </authorList>
    </citation>
    <scope>NUCLEOTIDE SEQUENCE</scope>
    <source>
        <strain evidence="2">AVDCRST_MAG86</strain>
    </source>
</reference>
<feature type="domain" description="Polymerase nucleotidyl transferase" evidence="1">
    <location>
        <begin position="8"/>
        <end position="69"/>
    </location>
</feature>
<accession>A0A6J4UXX5</accession>
<dbReference type="GO" id="GO:0016779">
    <property type="term" value="F:nucleotidyltransferase activity"/>
    <property type="evidence" value="ECO:0007669"/>
    <property type="project" value="InterPro"/>
</dbReference>
<dbReference type="InterPro" id="IPR043519">
    <property type="entry name" value="NT_sf"/>
</dbReference>
<name>A0A6J4UXX5_9DEIN</name>